<organism evidence="1 2">
    <name type="scientific">Virgibacillus dokdonensis</name>
    <dbReference type="NCBI Taxonomy" id="302167"/>
    <lineage>
        <taxon>Bacteria</taxon>
        <taxon>Bacillati</taxon>
        <taxon>Bacillota</taxon>
        <taxon>Bacilli</taxon>
        <taxon>Bacillales</taxon>
        <taxon>Bacillaceae</taxon>
        <taxon>Virgibacillus</taxon>
    </lineage>
</organism>
<reference evidence="1 2" key="1">
    <citation type="submission" date="2017-05" db="EMBL/GenBank/DDBJ databases">
        <title>Virgibacillus sp. AK90 isolated from a saltern of Kakinada, India.</title>
        <authorList>
            <person name="Gupta V."/>
            <person name="Sidhu C."/>
            <person name="Korpole S."/>
            <person name="Pinnaka A.K."/>
        </authorList>
    </citation>
    <scope>NUCLEOTIDE SEQUENCE [LARGE SCALE GENOMIC DNA]</scope>
    <source>
        <strain evidence="1 2">AK90</strain>
    </source>
</reference>
<dbReference type="InterPro" id="IPR032624">
    <property type="entry name" value="DUF4879"/>
</dbReference>
<dbReference type="AlphaFoldDB" id="A0A3E0WPZ1"/>
<accession>A0A3E0WPZ1</accession>
<dbReference type="Proteomes" id="UP000256488">
    <property type="component" value="Unassembled WGS sequence"/>
</dbReference>
<sequence length="171" mass="19502">MPIIRQNTLFLVRKGDFMKKISALVLVLSFVIMPIFMDGSADAAPAPRLTKVRIVAVTSDGNDYVWENIAPNQLKAEKPLKGEMLHLKVLFMGYPKTYLARSGGVNIYPHMKRYDTDYIEGRDRLIYGYYYYLKVPMSKLPTNSVRITGIDHLLGTQVLANPIRFDREGDE</sequence>
<proteinExistence type="predicted"/>
<protein>
    <recommendedName>
        <fullName evidence="3">DUF4879 domain-containing protein</fullName>
    </recommendedName>
</protein>
<dbReference type="Gene3D" id="2.60.40.2870">
    <property type="match status" value="1"/>
</dbReference>
<evidence type="ECO:0008006" key="3">
    <source>
        <dbReference type="Google" id="ProtNLM"/>
    </source>
</evidence>
<dbReference type="EMBL" id="NFZX01000025">
    <property type="protein sequence ID" value="RFA34231.1"/>
    <property type="molecule type" value="Genomic_DNA"/>
</dbReference>
<name>A0A3E0WPZ1_9BACI</name>
<dbReference type="Pfam" id="PF16219">
    <property type="entry name" value="DUF4879"/>
    <property type="match status" value="1"/>
</dbReference>
<evidence type="ECO:0000313" key="1">
    <source>
        <dbReference type="EMBL" id="RFA34231.1"/>
    </source>
</evidence>
<gene>
    <name evidence="1" type="ORF">CAI16_12145</name>
</gene>
<comment type="caution">
    <text evidence="1">The sequence shown here is derived from an EMBL/GenBank/DDBJ whole genome shotgun (WGS) entry which is preliminary data.</text>
</comment>
<evidence type="ECO:0000313" key="2">
    <source>
        <dbReference type="Proteomes" id="UP000256488"/>
    </source>
</evidence>